<accession>A0AAV4GC46</accession>
<dbReference type="Proteomes" id="UP000762676">
    <property type="component" value="Unassembled WGS sequence"/>
</dbReference>
<reference evidence="2 3" key="1">
    <citation type="journal article" date="2021" name="Elife">
        <title>Chloroplast acquisition without the gene transfer in kleptoplastic sea slugs, Plakobranchus ocellatus.</title>
        <authorList>
            <person name="Maeda T."/>
            <person name="Takahashi S."/>
            <person name="Yoshida T."/>
            <person name="Shimamura S."/>
            <person name="Takaki Y."/>
            <person name="Nagai Y."/>
            <person name="Toyoda A."/>
            <person name="Suzuki Y."/>
            <person name="Arimoto A."/>
            <person name="Ishii H."/>
            <person name="Satoh N."/>
            <person name="Nishiyama T."/>
            <person name="Hasebe M."/>
            <person name="Maruyama T."/>
            <person name="Minagawa J."/>
            <person name="Obokata J."/>
            <person name="Shigenobu S."/>
        </authorList>
    </citation>
    <scope>NUCLEOTIDE SEQUENCE [LARGE SCALE GENOMIC DNA]</scope>
</reference>
<keyword evidence="3" id="KW-1185">Reference proteome</keyword>
<comment type="caution">
    <text evidence="2">The sequence shown here is derived from an EMBL/GenBank/DDBJ whole genome shotgun (WGS) entry which is preliminary data.</text>
</comment>
<gene>
    <name evidence="2" type="ORF">ElyMa_002379700</name>
</gene>
<dbReference type="EMBL" id="BMAT01004915">
    <property type="protein sequence ID" value="GFR83059.1"/>
    <property type="molecule type" value="Genomic_DNA"/>
</dbReference>
<organism evidence="2 3">
    <name type="scientific">Elysia marginata</name>
    <dbReference type="NCBI Taxonomy" id="1093978"/>
    <lineage>
        <taxon>Eukaryota</taxon>
        <taxon>Metazoa</taxon>
        <taxon>Spiralia</taxon>
        <taxon>Lophotrochozoa</taxon>
        <taxon>Mollusca</taxon>
        <taxon>Gastropoda</taxon>
        <taxon>Heterobranchia</taxon>
        <taxon>Euthyneura</taxon>
        <taxon>Panpulmonata</taxon>
        <taxon>Sacoglossa</taxon>
        <taxon>Placobranchoidea</taxon>
        <taxon>Plakobranchidae</taxon>
        <taxon>Elysia</taxon>
    </lineage>
</organism>
<evidence type="ECO:0000313" key="2">
    <source>
        <dbReference type="EMBL" id="GFR83059.1"/>
    </source>
</evidence>
<dbReference type="AlphaFoldDB" id="A0AAV4GC46"/>
<protein>
    <submittedName>
        <fullName evidence="2">PiggyBac transposable element-derived protein 4</fullName>
    </submittedName>
</protein>
<feature type="compositionally biased region" description="Basic and acidic residues" evidence="1">
    <location>
        <begin position="35"/>
        <end position="50"/>
    </location>
</feature>
<feature type="region of interest" description="Disordered" evidence="1">
    <location>
        <begin position="31"/>
        <end position="50"/>
    </location>
</feature>
<evidence type="ECO:0000313" key="3">
    <source>
        <dbReference type="Proteomes" id="UP000762676"/>
    </source>
</evidence>
<proteinExistence type="predicted"/>
<name>A0AAV4GC46_9GAST</name>
<sequence>MLLLVSYQIQHKKKRGRPSLEEAAAAEIAAAEAPEVPRKQRRVEPPKEVHYDGSDHRFSFTTPGKCSFCKTGFCETECKKYDVRLCIKKKKNNCFDKYMYHYL</sequence>
<evidence type="ECO:0000256" key="1">
    <source>
        <dbReference type="SAM" id="MobiDB-lite"/>
    </source>
</evidence>